<dbReference type="SUPFAM" id="SSF103481">
    <property type="entry name" value="Multidrug resistance efflux transporter EmrE"/>
    <property type="match status" value="2"/>
</dbReference>
<comment type="caution">
    <text evidence="8">The sequence shown here is derived from an EMBL/GenBank/DDBJ whole genome shotgun (WGS) entry which is preliminary data.</text>
</comment>
<evidence type="ECO:0000256" key="1">
    <source>
        <dbReference type="ARBA" id="ARBA00004141"/>
    </source>
</evidence>
<feature type="domain" description="EamA" evidence="7">
    <location>
        <begin position="161"/>
        <end position="288"/>
    </location>
</feature>
<feature type="transmembrane region" description="Helical" evidence="6">
    <location>
        <begin position="194"/>
        <end position="215"/>
    </location>
</feature>
<feature type="transmembrane region" description="Helical" evidence="6">
    <location>
        <begin position="249"/>
        <end position="267"/>
    </location>
</feature>
<feature type="region of interest" description="Disordered" evidence="5">
    <location>
        <begin position="298"/>
        <end position="318"/>
    </location>
</feature>
<dbReference type="InterPro" id="IPR037185">
    <property type="entry name" value="EmrE-like"/>
</dbReference>
<feature type="transmembrane region" description="Helical" evidence="6">
    <location>
        <begin position="129"/>
        <end position="147"/>
    </location>
</feature>
<feature type="transmembrane region" description="Helical" evidence="6">
    <location>
        <begin position="40"/>
        <end position="57"/>
    </location>
</feature>
<dbReference type="InterPro" id="IPR050638">
    <property type="entry name" value="AA-Vitamin_Transporters"/>
</dbReference>
<comment type="subcellular location">
    <subcellularLocation>
        <location evidence="1">Membrane</location>
        <topology evidence="1">Multi-pass membrane protein</topology>
    </subcellularLocation>
</comment>
<dbReference type="Gene3D" id="1.10.3730.20">
    <property type="match status" value="1"/>
</dbReference>
<evidence type="ECO:0000256" key="5">
    <source>
        <dbReference type="SAM" id="MobiDB-lite"/>
    </source>
</evidence>
<sequence>MIQKLLSHRHVGVMSALLAALLFGVSAPLAKVLLAQTSPWLLAALLYLGSGMGLWVVRRIQRVPPVTLAWREWGWLAGAIVTGGIAAPVLLMTGLAGMSASQSSLLLNAESVLTAVLAWVVFKENVDRRIVLGMAAIVAGALVLSWPGAAEHVATSTLWPSLAVLGACLGWAVDNNLTRKVALNDAGFIAMAKGLSAGSSNLVLAVALGAGWPGWETTLSAGLLGFLSYGASLTLFVLALRHLGASRTGAYFSVAPFFGALVSVLLLHEPVTVQLLVAAALMAWGVWLHLSEDHAHEHSHEALEHAHEHVHDAHHQHEHAGPVVLGVPHKHLHRHLPMSHSHAHFPDAHHRHGH</sequence>
<dbReference type="PANTHER" id="PTHR32322:SF9">
    <property type="entry name" value="AMINO-ACID METABOLITE EFFLUX PUMP-RELATED"/>
    <property type="match status" value="1"/>
</dbReference>
<gene>
    <name evidence="8" type="ORF">EV672_1124</name>
</gene>
<evidence type="ECO:0000256" key="4">
    <source>
        <dbReference type="ARBA" id="ARBA00023136"/>
    </source>
</evidence>
<evidence type="ECO:0000256" key="3">
    <source>
        <dbReference type="ARBA" id="ARBA00022989"/>
    </source>
</evidence>
<feature type="transmembrane region" description="Helical" evidence="6">
    <location>
        <begin position="153"/>
        <end position="173"/>
    </location>
</feature>
<dbReference type="PANTHER" id="PTHR32322">
    <property type="entry name" value="INNER MEMBRANE TRANSPORTER"/>
    <property type="match status" value="1"/>
</dbReference>
<evidence type="ECO:0000256" key="2">
    <source>
        <dbReference type="ARBA" id="ARBA00022692"/>
    </source>
</evidence>
<dbReference type="EMBL" id="SNXW01000012">
    <property type="protein sequence ID" value="TDP79515.1"/>
    <property type="molecule type" value="Genomic_DNA"/>
</dbReference>
<keyword evidence="4 6" id="KW-0472">Membrane</keyword>
<name>A0A4R6R241_9BURK</name>
<dbReference type="InterPro" id="IPR000620">
    <property type="entry name" value="EamA_dom"/>
</dbReference>
<feature type="transmembrane region" description="Helical" evidence="6">
    <location>
        <begin position="105"/>
        <end position="122"/>
    </location>
</feature>
<evidence type="ECO:0000256" key="6">
    <source>
        <dbReference type="SAM" id="Phobius"/>
    </source>
</evidence>
<accession>A0A4R6R241</accession>
<dbReference type="AlphaFoldDB" id="A0A4R6R241"/>
<keyword evidence="3 6" id="KW-1133">Transmembrane helix</keyword>
<dbReference type="Proteomes" id="UP000294593">
    <property type="component" value="Unassembled WGS sequence"/>
</dbReference>
<keyword evidence="9" id="KW-1185">Reference proteome</keyword>
<proteinExistence type="predicted"/>
<reference evidence="8 9" key="1">
    <citation type="submission" date="2019-03" db="EMBL/GenBank/DDBJ databases">
        <title>Genomic Encyclopedia of Type Strains, Phase IV (KMG-IV): sequencing the most valuable type-strain genomes for metagenomic binning, comparative biology and taxonomic classification.</title>
        <authorList>
            <person name="Goeker M."/>
        </authorList>
    </citation>
    <scope>NUCLEOTIDE SEQUENCE [LARGE SCALE GENOMIC DNA]</scope>
    <source>
        <strain evidence="8 9">DSM 11901</strain>
    </source>
</reference>
<organism evidence="8 9">
    <name type="scientific">Aquabacterium commune</name>
    <dbReference type="NCBI Taxonomy" id="70586"/>
    <lineage>
        <taxon>Bacteria</taxon>
        <taxon>Pseudomonadati</taxon>
        <taxon>Pseudomonadota</taxon>
        <taxon>Betaproteobacteria</taxon>
        <taxon>Burkholderiales</taxon>
        <taxon>Aquabacterium</taxon>
    </lineage>
</organism>
<dbReference type="OrthoDB" id="9794287at2"/>
<feature type="transmembrane region" description="Helical" evidence="6">
    <location>
        <begin position="73"/>
        <end position="93"/>
    </location>
</feature>
<keyword evidence="2 6" id="KW-0812">Transmembrane</keyword>
<feature type="transmembrane region" description="Helical" evidence="6">
    <location>
        <begin position="273"/>
        <end position="290"/>
    </location>
</feature>
<evidence type="ECO:0000313" key="9">
    <source>
        <dbReference type="Proteomes" id="UP000294593"/>
    </source>
</evidence>
<evidence type="ECO:0000313" key="8">
    <source>
        <dbReference type="EMBL" id="TDP79515.1"/>
    </source>
</evidence>
<feature type="transmembrane region" description="Helical" evidence="6">
    <location>
        <begin position="221"/>
        <end position="240"/>
    </location>
</feature>
<dbReference type="Pfam" id="PF00892">
    <property type="entry name" value="EamA"/>
    <property type="match status" value="2"/>
</dbReference>
<dbReference type="GO" id="GO:0016020">
    <property type="term" value="C:membrane"/>
    <property type="evidence" value="ECO:0007669"/>
    <property type="project" value="UniProtKB-SubCell"/>
</dbReference>
<evidence type="ECO:0000259" key="7">
    <source>
        <dbReference type="Pfam" id="PF00892"/>
    </source>
</evidence>
<dbReference type="RefSeq" id="WP_133611062.1">
    <property type="nucleotide sequence ID" value="NZ_SNXW01000012.1"/>
</dbReference>
<protein>
    <submittedName>
        <fullName evidence="8">Drug/metabolite transporter (DMT)-like permease</fullName>
    </submittedName>
</protein>
<feature type="domain" description="EamA" evidence="7">
    <location>
        <begin position="12"/>
        <end position="145"/>
    </location>
</feature>